<evidence type="ECO:0000313" key="1">
    <source>
        <dbReference type="Proteomes" id="UP000887579"/>
    </source>
</evidence>
<proteinExistence type="predicted"/>
<dbReference type="WBParaSite" id="ES5_v2.g22644.t1">
    <property type="protein sequence ID" value="ES5_v2.g22644.t1"/>
    <property type="gene ID" value="ES5_v2.g22644"/>
</dbReference>
<evidence type="ECO:0000313" key="2">
    <source>
        <dbReference type="WBParaSite" id="ES5_v2.g22644.t1"/>
    </source>
</evidence>
<protein>
    <submittedName>
        <fullName evidence="2">Uncharacterized protein</fullName>
    </submittedName>
</protein>
<dbReference type="Proteomes" id="UP000887579">
    <property type="component" value="Unplaced"/>
</dbReference>
<organism evidence="1 2">
    <name type="scientific">Panagrolaimus sp. ES5</name>
    <dbReference type="NCBI Taxonomy" id="591445"/>
    <lineage>
        <taxon>Eukaryota</taxon>
        <taxon>Metazoa</taxon>
        <taxon>Ecdysozoa</taxon>
        <taxon>Nematoda</taxon>
        <taxon>Chromadorea</taxon>
        <taxon>Rhabditida</taxon>
        <taxon>Tylenchina</taxon>
        <taxon>Panagrolaimomorpha</taxon>
        <taxon>Panagrolaimoidea</taxon>
        <taxon>Panagrolaimidae</taxon>
        <taxon>Panagrolaimus</taxon>
    </lineage>
</organism>
<name>A0AC34G091_9BILA</name>
<accession>A0AC34G091</accession>
<reference evidence="2" key="1">
    <citation type="submission" date="2022-11" db="UniProtKB">
        <authorList>
            <consortium name="WormBaseParasite"/>
        </authorList>
    </citation>
    <scope>IDENTIFICATION</scope>
</reference>
<sequence length="137" mass="14941">MGNKHSSHSGPFCPGKNHVANSYNKTIWAFVDCDRTVITEYNRQISAQNSGVSGTLSESAKASIVRVAESKGYTKIQPNSHLLFRPGHTETKYVSVFCETIGDISSCFSIGCNDSVIVNGSGYIRKAKMGTIWTEDN</sequence>